<dbReference type="PANTHER" id="PTHR43547:SF2">
    <property type="entry name" value="HYBRID SIGNAL TRANSDUCTION HISTIDINE KINASE C"/>
    <property type="match status" value="1"/>
</dbReference>
<gene>
    <name evidence="5" type="ORF">GGD69_001968</name>
</gene>
<keyword evidence="5" id="KW-0808">Transferase</keyword>
<evidence type="ECO:0000256" key="3">
    <source>
        <dbReference type="ARBA" id="ARBA00022553"/>
    </source>
</evidence>
<dbReference type="GO" id="GO:0000155">
    <property type="term" value="F:phosphorelay sensor kinase activity"/>
    <property type="evidence" value="ECO:0007669"/>
    <property type="project" value="TreeGrafter"/>
</dbReference>
<dbReference type="InterPro" id="IPR036890">
    <property type="entry name" value="HATPase_C_sf"/>
</dbReference>
<feature type="domain" description="Histidine kinase" evidence="4">
    <location>
        <begin position="1"/>
        <end position="142"/>
    </location>
</feature>
<dbReference type="AlphaFoldDB" id="A0AAW3URR2"/>
<proteinExistence type="predicted"/>
<evidence type="ECO:0000259" key="4">
    <source>
        <dbReference type="PROSITE" id="PS50109"/>
    </source>
</evidence>
<keyword evidence="5" id="KW-0418">Kinase</keyword>
<organism evidence="5 6">
    <name type="scientific">Paraburkholderia fungorum</name>
    <dbReference type="NCBI Taxonomy" id="134537"/>
    <lineage>
        <taxon>Bacteria</taxon>
        <taxon>Pseudomonadati</taxon>
        <taxon>Pseudomonadota</taxon>
        <taxon>Betaproteobacteria</taxon>
        <taxon>Burkholderiales</taxon>
        <taxon>Burkholderiaceae</taxon>
        <taxon>Paraburkholderia</taxon>
    </lineage>
</organism>
<name>A0AAW3URR2_9BURK</name>
<dbReference type="Pfam" id="PF02518">
    <property type="entry name" value="HATPase_c"/>
    <property type="match status" value="1"/>
</dbReference>
<sequence>MLAEEVEELHAIHPDKRIELDVIGDSQGVWDGQRPQQLLGNLVHNAIRYGARDAPVRVVATCDVTQIRIEVRNSGPAIARTSLAHNFDPLARSGEHEDKSNASNLGLGLYIASEIAKAHHGEIEARSDGTETAFSVLLPRAGDL</sequence>
<accession>A0AAW3URR2</accession>
<dbReference type="PROSITE" id="PS50109">
    <property type="entry name" value="HIS_KIN"/>
    <property type="match status" value="1"/>
</dbReference>
<dbReference type="PANTHER" id="PTHR43547">
    <property type="entry name" value="TWO-COMPONENT HISTIDINE KINASE"/>
    <property type="match status" value="1"/>
</dbReference>
<dbReference type="PRINTS" id="PR00344">
    <property type="entry name" value="BCTRLSENSOR"/>
</dbReference>
<reference evidence="5 6" key="1">
    <citation type="submission" date="2020-08" db="EMBL/GenBank/DDBJ databases">
        <title>Genomic Encyclopedia of Type Strains, Phase IV (KMG-V): Genome sequencing to study the core and pangenomes of soil and plant-associated prokaryotes.</title>
        <authorList>
            <person name="Whitman W."/>
        </authorList>
    </citation>
    <scope>NUCLEOTIDE SEQUENCE [LARGE SCALE GENOMIC DNA]</scope>
    <source>
        <strain evidence="5 6">SEMIA 4013</strain>
    </source>
</reference>
<dbReference type="EMBL" id="JACIIK010000003">
    <property type="protein sequence ID" value="MBB6201119.1"/>
    <property type="molecule type" value="Genomic_DNA"/>
</dbReference>
<dbReference type="SUPFAM" id="SSF55874">
    <property type="entry name" value="ATPase domain of HSP90 chaperone/DNA topoisomerase II/histidine kinase"/>
    <property type="match status" value="1"/>
</dbReference>
<protein>
    <recommendedName>
        <fullName evidence="2">histidine kinase</fullName>
        <ecNumber evidence="2">2.7.13.3</ecNumber>
    </recommendedName>
</protein>
<dbReference type="InterPro" id="IPR005467">
    <property type="entry name" value="His_kinase_dom"/>
</dbReference>
<evidence type="ECO:0000256" key="1">
    <source>
        <dbReference type="ARBA" id="ARBA00000085"/>
    </source>
</evidence>
<evidence type="ECO:0000313" key="5">
    <source>
        <dbReference type="EMBL" id="MBB6201119.1"/>
    </source>
</evidence>
<evidence type="ECO:0000313" key="6">
    <source>
        <dbReference type="Proteomes" id="UP000518681"/>
    </source>
</evidence>
<dbReference type="SMART" id="SM00387">
    <property type="entry name" value="HATPase_c"/>
    <property type="match status" value="1"/>
</dbReference>
<dbReference type="Proteomes" id="UP000518681">
    <property type="component" value="Unassembled WGS sequence"/>
</dbReference>
<dbReference type="EC" id="2.7.13.3" evidence="2"/>
<dbReference type="InterPro" id="IPR003594">
    <property type="entry name" value="HATPase_dom"/>
</dbReference>
<dbReference type="InterPro" id="IPR004358">
    <property type="entry name" value="Sig_transdc_His_kin-like_C"/>
</dbReference>
<dbReference type="Gene3D" id="3.30.565.10">
    <property type="entry name" value="Histidine kinase-like ATPase, C-terminal domain"/>
    <property type="match status" value="1"/>
</dbReference>
<dbReference type="RefSeq" id="WP_311732971.1">
    <property type="nucleotide sequence ID" value="NZ_JACIII010000004.1"/>
</dbReference>
<keyword evidence="3" id="KW-0597">Phosphoprotein</keyword>
<evidence type="ECO:0000256" key="2">
    <source>
        <dbReference type="ARBA" id="ARBA00012438"/>
    </source>
</evidence>
<comment type="catalytic activity">
    <reaction evidence="1">
        <text>ATP + protein L-histidine = ADP + protein N-phospho-L-histidine.</text>
        <dbReference type="EC" id="2.7.13.3"/>
    </reaction>
</comment>
<comment type="caution">
    <text evidence="5">The sequence shown here is derived from an EMBL/GenBank/DDBJ whole genome shotgun (WGS) entry which is preliminary data.</text>
</comment>